<evidence type="ECO:0000256" key="8">
    <source>
        <dbReference type="SAM" id="MobiDB-lite"/>
    </source>
</evidence>
<evidence type="ECO:0000256" key="3">
    <source>
        <dbReference type="ARBA" id="ARBA00022664"/>
    </source>
</evidence>
<name>A0A0F7SIL7_PHARH</name>
<proteinExistence type="inferred from homology"/>
<dbReference type="PANTHER" id="PTHR12707:SF0">
    <property type="entry name" value="PININ"/>
    <property type="match status" value="1"/>
</dbReference>
<feature type="region of interest" description="Disordered" evidence="8">
    <location>
        <begin position="288"/>
        <end position="367"/>
    </location>
</feature>
<organism evidence="10">
    <name type="scientific">Phaffia rhodozyma</name>
    <name type="common">Yeast</name>
    <name type="synonym">Xanthophyllomyces dendrorhous</name>
    <dbReference type="NCBI Taxonomy" id="264483"/>
    <lineage>
        <taxon>Eukaryota</taxon>
        <taxon>Fungi</taxon>
        <taxon>Dikarya</taxon>
        <taxon>Basidiomycota</taxon>
        <taxon>Agaricomycotina</taxon>
        <taxon>Tremellomycetes</taxon>
        <taxon>Cystofilobasidiales</taxon>
        <taxon>Mrakiaceae</taxon>
        <taxon>Phaffia</taxon>
    </lineage>
</organism>
<keyword evidence="6" id="KW-0508">mRNA splicing</keyword>
<evidence type="ECO:0000313" key="10">
    <source>
        <dbReference type="EMBL" id="CDZ98791.1"/>
    </source>
</evidence>
<feature type="region of interest" description="Disordered" evidence="8">
    <location>
        <begin position="1"/>
        <end position="81"/>
    </location>
</feature>
<dbReference type="PANTHER" id="PTHR12707">
    <property type="entry name" value="PINN"/>
    <property type="match status" value="1"/>
</dbReference>
<evidence type="ECO:0000259" key="9">
    <source>
        <dbReference type="Pfam" id="PF04696"/>
    </source>
</evidence>
<evidence type="ECO:0000256" key="1">
    <source>
        <dbReference type="ARBA" id="ARBA00004123"/>
    </source>
</evidence>
<dbReference type="GO" id="GO:0006397">
    <property type="term" value="P:mRNA processing"/>
    <property type="evidence" value="ECO:0007669"/>
    <property type="project" value="UniProtKB-KW"/>
</dbReference>
<evidence type="ECO:0000256" key="7">
    <source>
        <dbReference type="ARBA" id="ARBA00023242"/>
    </source>
</evidence>
<dbReference type="Pfam" id="PF04696">
    <property type="entry name" value="Pinin_SDK_memA"/>
    <property type="match status" value="1"/>
</dbReference>
<comment type="similarity">
    <text evidence="2">Belongs to the pinin family.</text>
</comment>
<protein>
    <submittedName>
        <fullName evidence="10">Pinin/SDK/MemA protein</fullName>
    </submittedName>
</protein>
<dbReference type="GO" id="GO:0071013">
    <property type="term" value="C:catalytic step 2 spliceosome"/>
    <property type="evidence" value="ECO:0007669"/>
    <property type="project" value="TreeGrafter"/>
</dbReference>
<evidence type="ECO:0000256" key="2">
    <source>
        <dbReference type="ARBA" id="ARBA00010386"/>
    </source>
</evidence>
<keyword evidence="3" id="KW-0507">mRNA processing</keyword>
<dbReference type="EMBL" id="LN483345">
    <property type="protein sequence ID" value="CDZ98791.1"/>
    <property type="molecule type" value="Genomic_DNA"/>
</dbReference>
<evidence type="ECO:0000256" key="6">
    <source>
        <dbReference type="ARBA" id="ARBA00023187"/>
    </source>
</evidence>
<dbReference type="InterPro" id="IPR039853">
    <property type="entry name" value="Pinin"/>
</dbReference>
<feature type="compositionally biased region" description="Polar residues" evidence="8">
    <location>
        <begin position="297"/>
        <end position="322"/>
    </location>
</feature>
<keyword evidence="4" id="KW-0805">Transcription regulation</keyword>
<accession>A0A0F7SIL7</accession>
<reference evidence="10" key="1">
    <citation type="submission" date="2014-08" db="EMBL/GenBank/DDBJ databases">
        <authorList>
            <person name="Sharma Rahul"/>
            <person name="Thines Marco"/>
        </authorList>
    </citation>
    <scope>NUCLEOTIDE SEQUENCE</scope>
</reference>
<keyword evidence="5" id="KW-0804">Transcription</keyword>
<dbReference type="GO" id="GO:0008380">
    <property type="term" value="P:RNA splicing"/>
    <property type="evidence" value="ECO:0007669"/>
    <property type="project" value="UniProtKB-KW"/>
</dbReference>
<keyword evidence="7" id="KW-0539">Nucleus</keyword>
<evidence type="ECO:0000256" key="5">
    <source>
        <dbReference type="ARBA" id="ARBA00023163"/>
    </source>
</evidence>
<evidence type="ECO:0000256" key="4">
    <source>
        <dbReference type="ARBA" id="ARBA00023015"/>
    </source>
</evidence>
<dbReference type="InterPro" id="IPR006786">
    <property type="entry name" value="Pinin_SDK_MemA"/>
</dbReference>
<dbReference type="AlphaFoldDB" id="A0A0F7SIL7"/>
<comment type="subcellular location">
    <subcellularLocation>
        <location evidence="1">Nucleus</location>
    </subcellularLocation>
</comment>
<feature type="domain" description="Pinin/SDK/MemA protein" evidence="9">
    <location>
        <begin position="75"/>
        <end position="180"/>
    </location>
</feature>
<sequence length="367" mass="40120">MAGTVQAPSTDITQSSLDPTSQPSTLTSTEQAADTEITSPAATATTVPPVKPNSPIKQTEAEKREERRKKGLGADEKKRGKRLFGGLLGTLDAFKKEERKRDASDAAKRRELITNRIQTKLRSENTISEELATKERSARTLRLEAERKEFEVKLKSGSLATRHRSLLRLSSFLLTTSSAPTQSVSPDTDASLSPSTSHLSSLFPISSQSSGILKPRPEVTLPALFYSPAKLTDEQQTKVNRQLEEVENLVKREKTAWVEERSALEDRVVEARNEEGELMKSIEDLRRQRQGLDRESSNTQSTTALNRSSVPASATTTGTQLEKSIGLEGEDQEMKGVDESRTGTVTGSAAPTASTGMDVEGDEALEY</sequence>
<feature type="compositionally biased region" description="Polar residues" evidence="8">
    <location>
        <begin position="1"/>
        <end position="38"/>
    </location>
</feature>
<feature type="compositionally biased region" description="Polar residues" evidence="8">
    <location>
        <begin position="342"/>
        <end position="355"/>
    </location>
</feature>
<feature type="compositionally biased region" description="Basic and acidic residues" evidence="8">
    <location>
        <begin position="332"/>
        <end position="341"/>
    </location>
</feature>